<accession>A0A0N0NI93</accession>
<feature type="domain" description="AB hydrolase-1" evidence="1">
    <location>
        <begin position="6"/>
        <end position="243"/>
    </location>
</feature>
<dbReference type="VEuPathDB" id="FungiDB:AB675_10941"/>
<dbReference type="InterPro" id="IPR000073">
    <property type="entry name" value="AB_hydrolase_1"/>
</dbReference>
<dbReference type="PANTHER" id="PTHR37017:SF11">
    <property type="entry name" value="ESTERASE_LIPASE_THIOESTERASE DOMAIN-CONTAINING PROTEIN"/>
    <property type="match status" value="1"/>
</dbReference>
<evidence type="ECO:0000313" key="2">
    <source>
        <dbReference type="EMBL" id="KPI35478.1"/>
    </source>
</evidence>
<dbReference type="InterPro" id="IPR029058">
    <property type="entry name" value="AB_hydrolase_fold"/>
</dbReference>
<dbReference type="EMBL" id="LFJN01000039">
    <property type="protein sequence ID" value="KPI35478.1"/>
    <property type="molecule type" value="Genomic_DNA"/>
</dbReference>
<dbReference type="OrthoDB" id="408373at2759"/>
<dbReference type="Pfam" id="PF12697">
    <property type="entry name" value="Abhydrolase_6"/>
    <property type="match status" value="1"/>
</dbReference>
<gene>
    <name evidence="2" type="ORF">AB675_10941</name>
</gene>
<dbReference type="Proteomes" id="UP000038010">
    <property type="component" value="Unassembled WGS sequence"/>
</dbReference>
<keyword evidence="3" id="KW-1185">Reference proteome</keyword>
<protein>
    <recommendedName>
        <fullName evidence="1">AB hydrolase-1 domain-containing protein</fullName>
    </recommendedName>
</protein>
<dbReference type="PANTHER" id="PTHR37017">
    <property type="entry name" value="AB HYDROLASE-1 DOMAIN-CONTAINING PROTEIN-RELATED"/>
    <property type="match status" value="1"/>
</dbReference>
<dbReference type="SUPFAM" id="SSF53474">
    <property type="entry name" value="alpha/beta-Hydrolases"/>
    <property type="match status" value="1"/>
</dbReference>
<comment type="caution">
    <text evidence="2">The sequence shown here is derived from an EMBL/GenBank/DDBJ whole genome shotgun (WGS) entry which is preliminary data.</text>
</comment>
<reference evidence="2 3" key="1">
    <citation type="submission" date="2015-06" db="EMBL/GenBank/DDBJ databases">
        <title>Draft genome of the ant-associated black yeast Phialophora attae CBS 131958.</title>
        <authorList>
            <person name="Moreno L.F."/>
            <person name="Stielow B.J."/>
            <person name="de Hoog S."/>
            <person name="Vicente V.A."/>
            <person name="Weiss V.A."/>
            <person name="de Vries M."/>
            <person name="Cruz L.M."/>
            <person name="Souza E.M."/>
        </authorList>
    </citation>
    <scope>NUCLEOTIDE SEQUENCE [LARGE SCALE GENOMIC DNA]</scope>
    <source>
        <strain evidence="2 3">CBS 131958</strain>
    </source>
</reference>
<organism evidence="2 3">
    <name type="scientific">Cyphellophora attinorum</name>
    <dbReference type="NCBI Taxonomy" id="1664694"/>
    <lineage>
        <taxon>Eukaryota</taxon>
        <taxon>Fungi</taxon>
        <taxon>Dikarya</taxon>
        <taxon>Ascomycota</taxon>
        <taxon>Pezizomycotina</taxon>
        <taxon>Eurotiomycetes</taxon>
        <taxon>Chaetothyriomycetidae</taxon>
        <taxon>Chaetothyriales</taxon>
        <taxon>Cyphellophoraceae</taxon>
        <taxon>Cyphellophora</taxon>
    </lineage>
</organism>
<evidence type="ECO:0000259" key="1">
    <source>
        <dbReference type="Pfam" id="PF12697"/>
    </source>
</evidence>
<dbReference type="STRING" id="1664694.A0A0N0NI93"/>
<sequence>MSKPTIVFVHGAWHTPAHFEPLSKVLQSHGYSTRIVALPSVVPTGEAPPEDIRSDIFAVKEVLDDVLAGGANALLVPHSYGGIPTTSAVKGLDAQTRSADGHESHVVGLAPIAAFIPRQGEALGPCVDLPKGDHGKYPGDDKTCYIPKEKVHDQMFNGMSEEDSQRWRDKLKSQGRNAMFLLESEYTASKDFPVHWLFCSNDHACMPDWQRLNIKKMREDGANVRVEEINADHSPYLSAIERTSDFIRRSAGESISL</sequence>
<dbReference type="Gene3D" id="3.40.50.1820">
    <property type="entry name" value="alpha/beta hydrolase"/>
    <property type="match status" value="1"/>
</dbReference>
<dbReference type="InterPro" id="IPR052897">
    <property type="entry name" value="Sec-Metab_Biosynth_Hydrolase"/>
</dbReference>
<dbReference type="RefSeq" id="XP_017995441.1">
    <property type="nucleotide sequence ID" value="XM_018139746.1"/>
</dbReference>
<name>A0A0N0NI93_9EURO</name>
<evidence type="ECO:0000313" key="3">
    <source>
        <dbReference type="Proteomes" id="UP000038010"/>
    </source>
</evidence>
<dbReference type="GeneID" id="28731626"/>
<proteinExistence type="predicted"/>
<dbReference type="AlphaFoldDB" id="A0A0N0NI93"/>